<dbReference type="EMBL" id="FQUZ01000020">
    <property type="protein sequence ID" value="SHF38533.1"/>
    <property type="molecule type" value="Genomic_DNA"/>
</dbReference>
<dbReference type="InterPro" id="IPR000014">
    <property type="entry name" value="PAS"/>
</dbReference>
<gene>
    <name evidence="2" type="ORF">SAMN02745117_01847</name>
</gene>
<protein>
    <submittedName>
        <fullName evidence="2">Aerotaxis receptor</fullName>
    </submittedName>
</protein>
<reference evidence="2 3" key="1">
    <citation type="submission" date="2016-11" db="EMBL/GenBank/DDBJ databases">
        <authorList>
            <person name="Jaros S."/>
            <person name="Januszkiewicz K."/>
            <person name="Wedrychowicz H."/>
        </authorList>
    </citation>
    <scope>NUCLEOTIDE SEQUENCE [LARGE SCALE GENOMIC DNA]</scope>
    <source>
        <strain evidence="2 3">DSM 16112</strain>
    </source>
</reference>
<dbReference type="InterPro" id="IPR013655">
    <property type="entry name" value="PAS_fold_3"/>
</dbReference>
<dbReference type="STRING" id="1122156.SAMN02745117_01847"/>
<dbReference type="SUPFAM" id="SSF55785">
    <property type="entry name" value="PYP-like sensor domain (PAS domain)"/>
    <property type="match status" value="1"/>
</dbReference>
<accession>A0A1M5B7N9</accession>
<dbReference type="InterPro" id="IPR035965">
    <property type="entry name" value="PAS-like_dom_sf"/>
</dbReference>
<dbReference type="Pfam" id="PF08447">
    <property type="entry name" value="PAS_3"/>
    <property type="match status" value="1"/>
</dbReference>
<evidence type="ECO:0000259" key="1">
    <source>
        <dbReference type="Pfam" id="PF08447"/>
    </source>
</evidence>
<sequence>MTLPDIAPPLYDLPSQEKQHRFHDGSTRVLRWVDLECPYPDGKLIVSRTNREGIITHANDAFVQMSGGYTLEELLGSPHHILRHPEMPSRVFQDIWEKCKNREKWHGYVKNLRKDGAYYWVYASVVPNVRNGQVVGFTSVRRKPSRTKINEIIPLYAQYLQQEKS</sequence>
<evidence type="ECO:0000313" key="3">
    <source>
        <dbReference type="Proteomes" id="UP000184327"/>
    </source>
</evidence>
<keyword evidence="2" id="KW-0675">Receptor</keyword>
<dbReference type="NCBIfam" id="TIGR00229">
    <property type="entry name" value="sensory_box"/>
    <property type="match status" value="1"/>
</dbReference>
<keyword evidence="3" id="KW-1185">Reference proteome</keyword>
<dbReference type="CDD" id="cd00130">
    <property type="entry name" value="PAS"/>
    <property type="match status" value="1"/>
</dbReference>
<name>A0A1M5B7N9_9BURK</name>
<organism evidence="2 3">
    <name type="scientific">Lampropedia hyalina DSM 16112</name>
    <dbReference type="NCBI Taxonomy" id="1122156"/>
    <lineage>
        <taxon>Bacteria</taxon>
        <taxon>Pseudomonadati</taxon>
        <taxon>Pseudomonadota</taxon>
        <taxon>Betaproteobacteria</taxon>
        <taxon>Burkholderiales</taxon>
        <taxon>Comamonadaceae</taxon>
        <taxon>Lampropedia</taxon>
    </lineage>
</organism>
<dbReference type="AlphaFoldDB" id="A0A1M5B7N9"/>
<dbReference type="Gene3D" id="3.30.450.20">
    <property type="entry name" value="PAS domain"/>
    <property type="match status" value="1"/>
</dbReference>
<feature type="domain" description="PAS fold-3" evidence="1">
    <location>
        <begin position="56"/>
        <end position="140"/>
    </location>
</feature>
<evidence type="ECO:0000313" key="2">
    <source>
        <dbReference type="EMBL" id="SHF38533.1"/>
    </source>
</evidence>
<dbReference type="RefSeq" id="WP_084523110.1">
    <property type="nucleotide sequence ID" value="NZ_FQUZ01000020.1"/>
</dbReference>
<dbReference type="Proteomes" id="UP000184327">
    <property type="component" value="Unassembled WGS sequence"/>
</dbReference>
<proteinExistence type="predicted"/>